<evidence type="ECO:0000259" key="8">
    <source>
        <dbReference type="Pfam" id="PF02781"/>
    </source>
</evidence>
<keyword evidence="2 6" id="KW-0313">Glucose metabolism</keyword>
<dbReference type="PANTHER" id="PTHR23429">
    <property type="entry name" value="GLUCOSE-6-PHOSPHATE 1-DEHYDROGENASE G6PD"/>
    <property type="match status" value="1"/>
</dbReference>
<feature type="binding site" evidence="6">
    <location>
        <position position="45"/>
    </location>
    <ligand>
        <name>NADP(+)</name>
        <dbReference type="ChEBI" id="CHEBI:58349"/>
    </ligand>
</feature>
<keyword evidence="3 6" id="KW-0521">NADP</keyword>
<keyword evidence="4 6" id="KW-0560">Oxidoreductase</keyword>
<evidence type="ECO:0000256" key="6">
    <source>
        <dbReference type="HAMAP-Rule" id="MF_00966"/>
    </source>
</evidence>
<dbReference type="PANTHER" id="PTHR23429:SF0">
    <property type="entry name" value="GLUCOSE-6-PHOSPHATE 1-DEHYDROGENASE"/>
    <property type="match status" value="1"/>
</dbReference>
<dbReference type="UniPathway" id="UPA00115">
    <property type="reaction ID" value="UER00408"/>
</dbReference>
<feature type="binding site" evidence="6">
    <location>
        <position position="185"/>
    </location>
    <ligand>
        <name>substrate</name>
    </ligand>
</feature>
<dbReference type="GO" id="GO:0004345">
    <property type="term" value="F:glucose-6-phosphate dehydrogenase activity"/>
    <property type="evidence" value="ECO:0007669"/>
    <property type="project" value="UniProtKB-UniRule"/>
</dbReference>
<keyword evidence="10" id="KW-1185">Reference proteome</keyword>
<dbReference type="PIRSF" id="PIRSF000110">
    <property type="entry name" value="G6PD"/>
    <property type="match status" value="1"/>
</dbReference>
<comment type="catalytic activity">
    <reaction evidence="6">
        <text>D-glucose 6-phosphate + NADP(+) = 6-phospho-D-glucono-1,5-lactone + NADPH + H(+)</text>
        <dbReference type="Rhea" id="RHEA:15841"/>
        <dbReference type="ChEBI" id="CHEBI:15378"/>
        <dbReference type="ChEBI" id="CHEBI:57783"/>
        <dbReference type="ChEBI" id="CHEBI:57955"/>
        <dbReference type="ChEBI" id="CHEBI:58349"/>
        <dbReference type="ChEBI" id="CHEBI:61548"/>
        <dbReference type="EC" id="1.1.1.49"/>
    </reaction>
</comment>
<dbReference type="InterPro" id="IPR001282">
    <property type="entry name" value="G6P_DH"/>
</dbReference>
<comment type="caution">
    <text evidence="6">Lacks conserved residue(s) required for the propagation of feature annotation.</text>
</comment>
<keyword evidence="5 6" id="KW-0119">Carbohydrate metabolism</keyword>
<dbReference type="Pfam" id="PF02781">
    <property type="entry name" value="G6PD_C"/>
    <property type="match status" value="1"/>
</dbReference>
<evidence type="ECO:0000256" key="2">
    <source>
        <dbReference type="ARBA" id="ARBA00022526"/>
    </source>
</evidence>
<evidence type="ECO:0000313" key="10">
    <source>
        <dbReference type="Proteomes" id="UP000243807"/>
    </source>
</evidence>
<comment type="function">
    <text evidence="6">Catalyzes the oxidation of glucose 6-phosphate to 6-phosphogluconolactone.</text>
</comment>
<evidence type="ECO:0000256" key="3">
    <source>
        <dbReference type="ARBA" id="ARBA00022857"/>
    </source>
</evidence>
<dbReference type="InterPro" id="IPR022674">
    <property type="entry name" value="G6P_DH_NAD-bd"/>
</dbReference>
<feature type="domain" description="Glucose-6-phosphate dehydrogenase NAD-binding" evidence="7">
    <location>
        <begin position="8"/>
        <end position="190"/>
    </location>
</feature>
<comment type="pathway">
    <text evidence="1 6">Carbohydrate degradation; pentose phosphate pathway; D-ribulose 5-phosphate from D-glucose 6-phosphate (oxidative stage): step 1/3.</text>
</comment>
<dbReference type="Gene3D" id="3.30.360.10">
    <property type="entry name" value="Dihydrodipicolinate Reductase, domain 2"/>
    <property type="match status" value="1"/>
</dbReference>
<organism evidence="9 10">
    <name type="scientific">Acidihalobacter ferrooxydans</name>
    <dbReference type="NCBI Taxonomy" id="1765967"/>
    <lineage>
        <taxon>Bacteria</taxon>
        <taxon>Pseudomonadati</taxon>
        <taxon>Pseudomonadota</taxon>
        <taxon>Gammaproteobacteria</taxon>
        <taxon>Chromatiales</taxon>
        <taxon>Ectothiorhodospiraceae</taxon>
        <taxon>Acidihalobacter</taxon>
    </lineage>
</organism>
<evidence type="ECO:0000256" key="4">
    <source>
        <dbReference type="ARBA" id="ARBA00023002"/>
    </source>
</evidence>
<protein>
    <recommendedName>
        <fullName evidence="6">Glucose-6-phosphate 1-dehydrogenase</fullName>
        <shortName evidence="6">G6PD</shortName>
        <ecNumber evidence="6">1.1.1.49</ecNumber>
    </recommendedName>
</protein>
<dbReference type="Proteomes" id="UP000243807">
    <property type="component" value="Chromosome"/>
</dbReference>
<reference evidence="9 10" key="1">
    <citation type="submission" date="2017-01" db="EMBL/GenBank/DDBJ databases">
        <title>Draft sequence of Acidihalobacter ferrooxidans strain DSM 14175 (strain V8).</title>
        <authorList>
            <person name="Khaleque H.N."/>
            <person name="Ramsay J.P."/>
            <person name="Murphy R.J.T."/>
            <person name="Kaksonen A.H."/>
            <person name="Boxall N.J."/>
            <person name="Watkin E.L.J."/>
        </authorList>
    </citation>
    <scope>NUCLEOTIDE SEQUENCE [LARGE SCALE GENOMIC DNA]</scope>
    <source>
        <strain evidence="9 10">V8</strain>
    </source>
</reference>
<dbReference type="RefSeq" id="WP_076835495.1">
    <property type="nucleotide sequence ID" value="NZ_CP019434.1"/>
</dbReference>
<feature type="binding site" evidence="6">
    <location>
        <position position="151"/>
    </location>
    <ligand>
        <name>NADP(+)</name>
        <dbReference type="ChEBI" id="CHEBI:58349"/>
    </ligand>
</feature>
<dbReference type="STRING" id="1765967.BW247_02435"/>
<dbReference type="Pfam" id="PF00479">
    <property type="entry name" value="G6PD_N"/>
    <property type="match status" value="1"/>
</dbReference>
<dbReference type="PRINTS" id="PR00079">
    <property type="entry name" value="G6PDHDRGNASE"/>
</dbReference>
<feature type="active site" description="Proton acceptor" evidence="6">
    <location>
        <position position="243"/>
    </location>
</feature>
<feature type="binding site" evidence="6">
    <location>
        <position position="181"/>
    </location>
    <ligand>
        <name>substrate</name>
    </ligand>
</feature>
<feature type="domain" description="Glucose-6-phosphate dehydrogenase C-terminal" evidence="8">
    <location>
        <begin position="192"/>
        <end position="489"/>
    </location>
</feature>
<dbReference type="EMBL" id="CP019434">
    <property type="protein sequence ID" value="APZ42093.1"/>
    <property type="molecule type" value="Genomic_DNA"/>
</dbReference>
<evidence type="ECO:0000259" key="7">
    <source>
        <dbReference type="Pfam" id="PF00479"/>
    </source>
</evidence>
<dbReference type="NCBIfam" id="TIGR00871">
    <property type="entry name" value="zwf"/>
    <property type="match status" value="1"/>
</dbReference>
<dbReference type="Gene3D" id="3.40.50.720">
    <property type="entry name" value="NAD(P)-binding Rossmann-like Domain"/>
    <property type="match status" value="1"/>
</dbReference>
<feature type="binding site" evidence="6">
    <location>
        <position position="343"/>
    </location>
    <ligand>
        <name>substrate</name>
    </ligand>
</feature>
<feature type="binding site" evidence="6">
    <location>
        <position position="219"/>
    </location>
    <ligand>
        <name>substrate</name>
    </ligand>
</feature>
<dbReference type="GO" id="GO:0050661">
    <property type="term" value="F:NADP binding"/>
    <property type="evidence" value="ECO:0007669"/>
    <property type="project" value="UniProtKB-UniRule"/>
</dbReference>
<dbReference type="InterPro" id="IPR022675">
    <property type="entry name" value="G6P_DH_C"/>
</dbReference>
<dbReference type="AlphaFoldDB" id="A0A1P8UE41"/>
<dbReference type="SUPFAM" id="SSF55347">
    <property type="entry name" value="Glyceraldehyde-3-phosphate dehydrogenase-like, C-terminal domain"/>
    <property type="match status" value="1"/>
</dbReference>
<dbReference type="GO" id="GO:0006006">
    <property type="term" value="P:glucose metabolic process"/>
    <property type="evidence" value="ECO:0007669"/>
    <property type="project" value="UniProtKB-KW"/>
</dbReference>
<dbReference type="KEGG" id="afy:BW247_02435"/>
<sequence>MLDQCSFVIFGATGNLSVNKLLPALYRLEGAGALADGIAVVGIGRRDWDDELWRGEVEAALRVSLPEADFDAELFARFATRLHFVEGDMRQRACYDALSERLASDPALPADKLVFYLAIPPSDFGTVSQQLAEVGLNREERGGWRRLVVEKPFGYDLDSAQMLDRSLHKHFSEDQVFRIDHYLGKGTIQNILVFRFANLLLEPLWNRNYIDHVQIIHAERQGTAGRAEYYDGSGALRDMIQSHLMQMLTLVAMEPPACMEAEALRDEKVKVLRSIRSIPQSAVHAHAFRAQYARGIVDGEQVPGYSEEEGVPPGSVTETFAALKLYIDNWRWRNVPFYLRTGKRMAANTSMISIRFKHPPQQLFRETAIEALRPNWVLLGIQPDECMRVEMQVKESGLEMRTRTLQLDASYAQPQAGHLDAYEALLLDVIEGDHSLFLRYDEVAWAWKVVDPVLRVWATERDYIQSYPAGSWGPREAYRLFDRDDQRWRNQIDLAAHEQEDSLL</sequence>
<dbReference type="GO" id="GO:0005829">
    <property type="term" value="C:cytosol"/>
    <property type="evidence" value="ECO:0007669"/>
    <property type="project" value="TreeGrafter"/>
</dbReference>
<evidence type="ECO:0000256" key="5">
    <source>
        <dbReference type="ARBA" id="ARBA00023277"/>
    </source>
</evidence>
<name>A0A1P8UE41_9GAMM</name>
<gene>
    <name evidence="6" type="primary">zwf</name>
    <name evidence="9" type="ORF">BW247_02435</name>
</gene>
<dbReference type="InterPro" id="IPR036291">
    <property type="entry name" value="NAD(P)-bd_dom_sf"/>
</dbReference>
<dbReference type="HAMAP" id="MF_00966">
    <property type="entry name" value="G6PD"/>
    <property type="match status" value="1"/>
</dbReference>
<feature type="binding site" evidence="6">
    <location>
        <position position="238"/>
    </location>
    <ligand>
        <name>substrate</name>
    </ligand>
</feature>
<accession>A0A1P8UE41</accession>
<dbReference type="OrthoDB" id="9802739at2"/>
<evidence type="ECO:0000313" key="9">
    <source>
        <dbReference type="EMBL" id="APZ42093.1"/>
    </source>
</evidence>
<dbReference type="EC" id="1.1.1.49" evidence="6"/>
<comment type="similarity">
    <text evidence="6">Belongs to the glucose-6-phosphate dehydrogenase family.</text>
</comment>
<evidence type="ECO:0000256" key="1">
    <source>
        <dbReference type="ARBA" id="ARBA00004937"/>
    </source>
</evidence>
<dbReference type="SUPFAM" id="SSF51735">
    <property type="entry name" value="NAD(P)-binding Rossmann-fold domains"/>
    <property type="match status" value="1"/>
</dbReference>
<proteinExistence type="inferred from homology"/>
<dbReference type="GO" id="GO:0009051">
    <property type="term" value="P:pentose-phosphate shunt, oxidative branch"/>
    <property type="evidence" value="ECO:0007669"/>
    <property type="project" value="TreeGrafter"/>
</dbReference>